<dbReference type="InterPro" id="IPR004358">
    <property type="entry name" value="Sig_transdc_His_kin-like_C"/>
</dbReference>
<dbReference type="PANTHER" id="PTHR43395">
    <property type="entry name" value="SENSOR HISTIDINE KINASE CHEA"/>
    <property type="match status" value="1"/>
</dbReference>
<name>A0A9X1MRH0_9BACT</name>
<dbReference type="InterPro" id="IPR002545">
    <property type="entry name" value="CheW-lke_dom"/>
</dbReference>
<dbReference type="CDD" id="cd16916">
    <property type="entry name" value="HATPase_CheA-like"/>
    <property type="match status" value="1"/>
</dbReference>
<evidence type="ECO:0000259" key="10">
    <source>
        <dbReference type="PROSITE" id="PS50109"/>
    </source>
</evidence>
<keyword evidence="3 8" id="KW-0597">Phosphoprotein</keyword>
<dbReference type="FunFam" id="3.30.565.10:FF:000016">
    <property type="entry name" value="Chemotaxis protein CheA, putative"/>
    <property type="match status" value="1"/>
</dbReference>
<dbReference type="InterPro" id="IPR005467">
    <property type="entry name" value="His_kinase_dom"/>
</dbReference>
<keyword evidence="4" id="KW-0808">Transferase</keyword>
<dbReference type="EMBL" id="JAJKFT010000010">
    <property type="protein sequence ID" value="MCC9631396.1"/>
    <property type="molecule type" value="Genomic_DNA"/>
</dbReference>
<dbReference type="EC" id="2.7.13.3" evidence="2"/>
<dbReference type="Gene3D" id="1.20.120.160">
    <property type="entry name" value="HPT domain"/>
    <property type="match status" value="1"/>
</dbReference>
<accession>A0A9X1MRH0</accession>
<feature type="domain" description="Histidine kinase" evidence="10">
    <location>
        <begin position="377"/>
        <end position="596"/>
    </location>
</feature>
<dbReference type="SUPFAM" id="SSF47226">
    <property type="entry name" value="Histidine-containing phosphotransfer domain, HPT domain"/>
    <property type="match status" value="1"/>
</dbReference>
<comment type="catalytic activity">
    <reaction evidence="1">
        <text>ATP + protein L-histidine = ADP + protein N-phospho-L-histidine.</text>
        <dbReference type="EC" id="2.7.13.3"/>
    </reaction>
</comment>
<dbReference type="PROSITE" id="PS50894">
    <property type="entry name" value="HPT"/>
    <property type="match status" value="1"/>
</dbReference>
<organism evidence="13 14">
    <name type="scientific">Blastopirellula sediminis</name>
    <dbReference type="NCBI Taxonomy" id="2894196"/>
    <lineage>
        <taxon>Bacteria</taxon>
        <taxon>Pseudomonadati</taxon>
        <taxon>Planctomycetota</taxon>
        <taxon>Planctomycetia</taxon>
        <taxon>Pirellulales</taxon>
        <taxon>Pirellulaceae</taxon>
        <taxon>Blastopirellula</taxon>
    </lineage>
</organism>
<evidence type="ECO:0000256" key="8">
    <source>
        <dbReference type="PROSITE-ProRule" id="PRU00110"/>
    </source>
</evidence>
<evidence type="ECO:0000256" key="4">
    <source>
        <dbReference type="ARBA" id="ARBA00022679"/>
    </source>
</evidence>
<keyword evidence="14" id="KW-1185">Reference proteome</keyword>
<evidence type="ECO:0000256" key="3">
    <source>
        <dbReference type="ARBA" id="ARBA00022553"/>
    </source>
</evidence>
<dbReference type="SMART" id="SM00387">
    <property type="entry name" value="HATPase_c"/>
    <property type="match status" value="1"/>
</dbReference>
<protein>
    <recommendedName>
        <fullName evidence="2">histidine kinase</fullName>
        <ecNumber evidence="2">2.7.13.3</ecNumber>
    </recommendedName>
</protein>
<dbReference type="AlphaFoldDB" id="A0A9X1MRH0"/>
<dbReference type="RefSeq" id="WP_230223327.1">
    <property type="nucleotide sequence ID" value="NZ_JAJKFT010000010.1"/>
</dbReference>
<comment type="function">
    <text evidence="7">Involved in the transmission of sensory signals from the chemoreceptors to the flagellar motors. CheA is autophosphorylated; it can transfer its phosphate group to either CheB or CheY.</text>
</comment>
<dbReference type="PROSITE" id="PS50851">
    <property type="entry name" value="CHEW"/>
    <property type="match status" value="1"/>
</dbReference>
<evidence type="ECO:0000313" key="14">
    <source>
        <dbReference type="Proteomes" id="UP001139103"/>
    </source>
</evidence>
<evidence type="ECO:0000313" key="13">
    <source>
        <dbReference type="EMBL" id="MCC9631396.1"/>
    </source>
</evidence>
<evidence type="ECO:0000256" key="6">
    <source>
        <dbReference type="ARBA" id="ARBA00022777"/>
    </source>
</evidence>
<dbReference type="PANTHER" id="PTHR43395:SF10">
    <property type="entry name" value="CHEMOTAXIS PROTEIN CHEA"/>
    <property type="match status" value="1"/>
</dbReference>
<feature type="region of interest" description="Disordered" evidence="9">
    <location>
        <begin position="294"/>
        <end position="338"/>
    </location>
</feature>
<dbReference type="SMART" id="SM00073">
    <property type="entry name" value="HPT"/>
    <property type="match status" value="1"/>
</dbReference>
<reference evidence="13" key="1">
    <citation type="submission" date="2021-11" db="EMBL/GenBank/DDBJ databases">
        <title>Genome sequence.</title>
        <authorList>
            <person name="Sun Q."/>
        </authorList>
    </citation>
    <scope>NUCLEOTIDE SEQUENCE</scope>
    <source>
        <strain evidence="13">JC732</strain>
    </source>
</reference>
<dbReference type="SMART" id="SM00260">
    <property type="entry name" value="CheW"/>
    <property type="match status" value="1"/>
</dbReference>
<dbReference type="Gene3D" id="2.30.30.40">
    <property type="entry name" value="SH3 Domains"/>
    <property type="match status" value="1"/>
</dbReference>
<feature type="domain" description="HPt" evidence="12">
    <location>
        <begin position="3"/>
        <end position="107"/>
    </location>
</feature>
<evidence type="ECO:0000259" key="12">
    <source>
        <dbReference type="PROSITE" id="PS50894"/>
    </source>
</evidence>
<comment type="caution">
    <text evidence="13">The sequence shown here is derived from an EMBL/GenBank/DDBJ whole genome shotgun (WGS) entry which is preliminary data.</text>
</comment>
<proteinExistence type="predicted"/>
<evidence type="ECO:0000256" key="7">
    <source>
        <dbReference type="ARBA" id="ARBA00035100"/>
    </source>
</evidence>
<keyword evidence="5" id="KW-0547">Nucleotide-binding</keyword>
<dbReference type="SUPFAM" id="SSF55874">
    <property type="entry name" value="ATPase domain of HSP90 chaperone/DNA topoisomerase II/histidine kinase"/>
    <property type="match status" value="1"/>
</dbReference>
<dbReference type="InterPro" id="IPR036061">
    <property type="entry name" value="CheW-like_dom_sf"/>
</dbReference>
<dbReference type="Gene3D" id="3.30.565.10">
    <property type="entry name" value="Histidine kinase-like ATPase, C-terminal domain"/>
    <property type="match status" value="1"/>
</dbReference>
<evidence type="ECO:0000259" key="11">
    <source>
        <dbReference type="PROSITE" id="PS50851"/>
    </source>
</evidence>
<feature type="compositionally biased region" description="Low complexity" evidence="9">
    <location>
        <begin position="305"/>
        <end position="316"/>
    </location>
</feature>
<dbReference type="Pfam" id="PF01584">
    <property type="entry name" value="CheW"/>
    <property type="match status" value="1"/>
</dbReference>
<evidence type="ECO:0000256" key="5">
    <source>
        <dbReference type="ARBA" id="ARBA00022741"/>
    </source>
</evidence>
<feature type="modified residue" description="Phosphohistidine" evidence="8">
    <location>
        <position position="50"/>
    </location>
</feature>
<evidence type="ECO:0000256" key="2">
    <source>
        <dbReference type="ARBA" id="ARBA00012438"/>
    </source>
</evidence>
<dbReference type="GO" id="GO:0006935">
    <property type="term" value="P:chemotaxis"/>
    <property type="evidence" value="ECO:0007669"/>
    <property type="project" value="InterPro"/>
</dbReference>
<evidence type="ECO:0000256" key="9">
    <source>
        <dbReference type="SAM" id="MobiDB-lite"/>
    </source>
</evidence>
<dbReference type="Pfam" id="PF01627">
    <property type="entry name" value="Hpt"/>
    <property type="match status" value="1"/>
</dbReference>
<dbReference type="InterPro" id="IPR036890">
    <property type="entry name" value="HATPase_C_sf"/>
</dbReference>
<dbReference type="Pfam" id="PF02518">
    <property type="entry name" value="HATPase_c"/>
    <property type="match status" value="1"/>
</dbReference>
<keyword evidence="6" id="KW-0418">Kinase</keyword>
<evidence type="ECO:0000256" key="1">
    <source>
        <dbReference type="ARBA" id="ARBA00000085"/>
    </source>
</evidence>
<dbReference type="InterPro" id="IPR003594">
    <property type="entry name" value="HATPase_dom"/>
</dbReference>
<dbReference type="InterPro" id="IPR036641">
    <property type="entry name" value="HPT_dom_sf"/>
</dbReference>
<feature type="domain" description="CheW-like" evidence="11">
    <location>
        <begin position="600"/>
        <end position="736"/>
    </location>
</feature>
<dbReference type="PROSITE" id="PS50109">
    <property type="entry name" value="HIS_KIN"/>
    <property type="match status" value="1"/>
</dbReference>
<dbReference type="Proteomes" id="UP001139103">
    <property type="component" value="Unassembled WGS sequence"/>
</dbReference>
<dbReference type="SUPFAM" id="SSF50341">
    <property type="entry name" value="CheW-like"/>
    <property type="match status" value="1"/>
</dbReference>
<gene>
    <name evidence="13" type="ORF">LOC68_23630</name>
</gene>
<dbReference type="InterPro" id="IPR008207">
    <property type="entry name" value="Sig_transdc_His_kin_Hpt_dom"/>
</dbReference>
<sequence>MSENDANNELLVGFIDESMNAIQDLPALLASFKNDSSNVEAVHSVFRTVHSIKGNAGFFGLTAIKKFAHSLENALDEVRNQKTPLTEDLCRALIEGIDSLDHMLHAVENQTHSETLSEADLKLLEQVAILSKSKGAGESGSEESAADALLADLLEMADEMTAAGFPESLQWAERLRELGQVSAPAPEAKTIATPADLLSQQFSIGGFEVTLSVRRLIEMFVQAETAPFDDDRSTAFMEAMAELKLCARNASDSTLLTALEEAGRNFKTIYDSGIGVDAMLLSIVWDQIAPALESLTPQPEPTPAPEAAAPSQETAPPKSPESESGDADSAKEKGASGKKTRFLRVNEESIDNFLDDVSSLFITCERLKDIQSRMTHATELRELIEELRQVNISFNMQANRLQKSVVSLRRVPIRGMFSKFPRMARSLASSLGKKLDVHLAGEDLEVDKSLLEELDAPLTHMIRNVADHALELPEDRKVRGLNEVGNLWLGAETTRTHVLITIRDDGRGIDPNRLRRKAVQSGAITESQAERMSDQEAVELIFHPGLSTAEQVTEISGRGVGMDVVRTMVQDNGGEIRVESTVGVGTNFTIEIPIRQAVLVIDGLLIHEGEERFVVPFDAIREVLDLPYEELKTAGGAPVVTLRGTTYAAVSLAETLDIPQSAEKSKSDRFSAVLMTSKQGDACLMVDRVVGKRKVVVNSLQNILPDVRSISGVAQLGGGELALVLSSTEIIRSLKR</sequence>
<dbReference type="PRINTS" id="PR00344">
    <property type="entry name" value="BCTRLSENSOR"/>
</dbReference>
<dbReference type="CDD" id="cd00088">
    <property type="entry name" value="HPT"/>
    <property type="match status" value="1"/>
</dbReference>
<dbReference type="GO" id="GO:0000155">
    <property type="term" value="F:phosphorelay sensor kinase activity"/>
    <property type="evidence" value="ECO:0007669"/>
    <property type="project" value="UniProtKB-ARBA"/>
</dbReference>
<dbReference type="InterPro" id="IPR051315">
    <property type="entry name" value="Bact_Chemotaxis_CheA"/>
</dbReference>